<evidence type="ECO:0000313" key="14">
    <source>
        <dbReference type="EMBL" id="KAK7017543.1"/>
    </source>
</evidence>
<dbReference type="Gene3D" id="3.90.550.10">
    <property type="entry name" value="Spore Coat Polysaccharide Biosynthesis Protein SpsA, Chain A"/>
    <property type="match status" value="1"/>
</dbReference>
<organism evidence="14 15">
    <name type="scientific">Halocaridina rubra</name>
    <name type="common">Hawaiian red shrimp</name>
    <dbReference type="NCBI Taxonomy" id="373956"/>
    <lineage>
        <taxon>Eukaryota</taxon>
        <taxon>Metazoa</taxon>
        <taxon>Ecdysozoa</taxon>
        <taxon>Arthropoda</taxon>
        <taxon>Crustacea</taxon>
        <taxon>Multicrustacea</taxon>
        <taxon>Malacostraca</taxon>
        <taxon>Eumalacostraca</taxon>
        <taxon>Eucarida</taxon>
        <taxon>Decapoda</taxon>
        <taxon>Pleocyemata</taxon>
        <taxon>Caridea</taxon>
        <taxon>Atyoidea</taxon>
        <taxon>Atyidae</taxon>
        <taxon>Halocaridina</taxon>
    </lineage>
</organism>
<keyword evidence="8 13" id="KW-0735">Signal-anchor</keyword>
<dbReference type="PANTHER" id="PTHR46396">
    <property type="entry name" value="PROTEIN O-LINKED-MANNOSE BETA-1,2-N-ACETYLGLUCOSAMINYLTRANSFERASE 1"/>
    <property type="match status" value="1"/>
</dbReference>
<dbReference type="EMBL" id="JAXCGZ010023077">
    <property type="protein sequence ID" value="KAK7017543.1"/>
    <property type="molecule type" value="Genomic_DNA"/>
</dbReference>
<keyword evidence="15" id="KW-1185">Reference proteome</keyword>
<keyword evidence="12 13" id="KW-0464">Manganese</keyword>
<dbReference type="GO" id="GO:0003827">
    <property type="term" value="F:alpha-1,3-mannosylglycoprotein 2-beta-N-acetylglucosaminyltransferase activity"/>
    <property type="evidence" value="ECO:0007669"/>
    <property type="project" value="UniProtKB-UniRule"/>
</dbReference>
<keyword evidence="4 13" id="KW-0328">Glycosyltransferase</keyword>
<dbReference type="InterPro" id="IPR052463">
    <property type="entry name" value="O-linked_mannose_GnT"/>
</dbReference>
<evidence type="ECO:0000256" key="8">
    <source>
        <dbReference type="ARBA" id="ARBA00022968"/>
    </source>
</evidence>
<keyword evidence="5" id="KW-0808">Transferase</keyword>
<evidence type="ECO:0000256" key="13">
    <source>
        <dbReference type="RuleBase" id="RU368119"/>
    </source>
</evidence>
<evidence type="ECO:0000256" key="10">
    <source>
        <dbReference type="ARBA" id="ARBA00023034"/>
    </source>
</evidence>
<evidence type="ECO:0000256" key="1">
    <source>
        <dbReference type="ARBA" id="ARBA00004323"/>
    </source>
</evidence>
<evidence type="ECO:0000256" key="2">
    <source>
        <dbReference type="ARBA" id="ARBA00004922"/>
    </source>
</evidence>
<comment type="pathway">
    <text evidence="2 13">Protein modification; protein glycosylation.</text>
</comment>
<comment type="function">
    <text evidence="13">Initiates complex N-linked carbohydrate formation. Essential for the conversion of high-mannose to hybrid and complex N-glycans.</text>
</comment>
<evidence type="ECO:0000256" key="12">
    <source>
        <dbReference type="ARBA" id="ARBA00023211"/>
    </source>
</evidence>
<dbReference type="InterPro" id="IPR029044">
    <property type="entry name" value="Nucleotide-diphossugar_trans"/>
</dbReference>
<dbReference type="SUPFAM" id="SSF53448">
    <property type="entry name" value="Nucleotide-diphospho-sugar transferases"/>
    <property type="match status" value="1"/>
</dbReference>
<keyword evidence="11" id="KW-0472">Membrane</keyword>
<keyword evidence="7 13" id="KW-0479">Metal-binding</keyword>
<comment type="caution">
    <text evidence="14">The sequence shown here is derived from an EMBL/GenBank/DDBJ whole genome shotgun (WGS) entry which is preliminary data.</text>
</comment>
<dbReference type="Pfam" id="PF03071">
    <property type="entry name" value="GNT-I"/>
    <property type="match status" value="1"/>
</dbReference>
<comment type="subcellular location">
    <subcellularLocation>
        <location evidence="1 13">Golgi apparatus membrane</location>
        <topology evidence="1 13">Single-pass type II membrane protein</topology>
    </subcellularLocation>
</comment>
<keyword evidence="10 13" id="KW-0333">Golgi apparatus</keyword>
<dbReference type="PANTHER" id="PTHR46396:SF1">
    <property type="entry name" value="PROTEIN O-LINKED-MANNOSE BETA-1,2-N-ACETYLGLUCOSAMINYLTRANSFERASE 1"/>
    <property type="match status" value="1"/>
</dbReference>
<evidence type="ECO:0000256" key="11">
    <source>
        <dbReference type="ARBA" id="ARBA00023136"/>
    </source>
</evidence>
<evidence type="ECO:0000256" key="9">
    <source>
        <dbReference type="ARBA" id="ARBA00022989"/>
    </source>
</evidence>
<proteinExistence type="inferred from homology"/>
<dbReference type="GO" id="GO:0016266">
    <property type="term" value="P:protein O-linked glycosylation via N-acetyl-galactosamine"/>
    <property type="evidence" value="ECO:0007669"/>
    <property type="project" value="TreeGrafter"/>
</dbReference>
<comment type="catalytic activity">
    <reaction evidence="13">
        <text>N(4)-(alpha-D-Man-(1-&gt;3)-[alpha-D-Man-(1-&gt;3)-[alpha-D-Man-(1-&gt;6)]-alpha-D-Man-(1-&gt;6)]-beta-D-Man-(1-&gt;4)-beta-D-GlcNAc-(1-&gt;4)-beta-D-GlcNAc)-L-asparaginyl-[protein] (N-glucan mannose isomer 5A1,2) + UDP-N-acetyl-alpha-D-glucosamine = N(4)-{beta-D-GlcNAc-(1-&gt;2)-alpha-D-Man-(1-&gt;3)-[alpha-D-Man-(1-&gt;3)-[alpha-D-Man-(1-&gt;6)]-alpha-D-Man-(1-&gt;6)]-beta-D-Man-(1-&gt;4)-beta-D-GlcNAc-(1-&gt;4)-beta-D-GlcNAc}-L-asparaginyl-[protein] + UDP + H(+)</text>
        <dbReference type="Rhea" id="RHEA:11456"/>
        <dbReference type="Rhea" id="RHEA-COMP:14367"/>
        <dbReference type="Rhea" id="RHEA-COMP:14368"/>
        <dbReference type="ChEBI" id="CHEBI:15378"/>
        <dbReference type="ChEBI" id="CHEBI:57705"/>
        <dbReference type="ChEBI" id="CHEBI:58223"/>
        <dbReference type="ChEBI" id="CHEBI:59087"/>
        <dbReference type="ChEBI" id="CHEBI:60625"/>
        <dbReference type="EC" id="2.4.1.101"/>
    </reaction>
</comment>
<keyword evidence="6" id="KW-0812">Transmembrane</keyword>
<evidence type="ECO:0000256" key="3">
    <source>
        <dbReference type="ARBA" id="ARBA00006492"/>
    </source>
</evidence>
<protein>
    <recommendedName>
        <fullName evidence="13">Alpha-1,3-mannosyl-glycoprotein 2-beta-N-acetylglucosaminyltransferase</fullName>
        <shortName evidence="13">GNT-I</shortName>
        <shortName evidence="13">GlcNAc-T I</shortName>
        <ecNumber evidence="13">2.4.1.101</ecNumber>
    </recommendedName>
    <alternativeName>
        <fullName evidence="13">N-glycosyl-oligosaccharide-glycoprotein N-acetylglucosaminyltransferase I</fullName>
    </alternativeName>
</protein>
<reference evidence="14 15" key="1">
    <citation type="submission" date="2023-11" db="EMBL/GenBank/DDBJ databases">
        <title>Halocaridina rubra genome assembly.</title>
        <authorList>
            <person name="Smith C."/>
        </authorList>
    </citation>
    <scope>NUCLEOTIDE SEQUENCE [LARGE SCALE GENOMIC DNA]</scope>
    <source>
        <strain evidence="14">EP-1</strain>
        <tissue evidence="14">Whole</tissue>
    </source>
</reference>
<dbReference type="GO" id="GO:0047223">
    <property type="term" value="F:beta-1,3-galactosyl-O-glycosyl-glycoprotein beta-1,3-N-acetylglucosaminyltransferase activity"/>
    <property type="evidence" value="ECO:0007669"/>
    <property type="project" value="TreeGrafter"/>
</dbReference>
<dbReference type="GO" id="GO:0030145">
    <property type="term" value="F:manganese ion binding"/>
    <property type="evidence" value="ECO:0007669"/>
    <property type="project" value="UniProtKB-UniRule"/>
</dbReference>
<accession>A0AAN8WA26</accession>
<comment type="cofactor">
    <cofactor evidence="13">
        <name>Mn(2+)</name>
        <dbReference type="ChEBI" id="CHEBI:29035"/>
    </cofactor>
    <text evidence="13">The cofactor is mostly bound to the substrate.</text>
</comment>
<dbReference type="InterPro" id="IPR004139">
    <property type="entry name" value="Glyco_trans_13"/>
</dbReference>
<sequence length="284" mass="32057">MQLRAQYEYWYRLESSVLSAFNAQILSFCNSNIMSSTICCKDVPLFLIDSSRVSNHLFLGFLTVLQPSGVQTKNVTGGAVLVWEDLQRGKTVLCSAPPTTDMGVFVTVSILLPFHHMPLTRNLLLESIGNQDGVKRDLFLLVTDGPHRDTALLADILGLETAIHRPEGKGPTRVSRNLRFGLFTALKRFPKADKFIILEDDLILSPDFYSYMQQTGWLLENDPSIYCVSAFNHLSYSHTAHDPSRLYRVHTYPAYGWMTSRAVLRDILPKWLPGNVVSTEENCQ</sequence>
<keyword evidence="9" id="KW-1133">Transmembrane helix</keyword>
<gene>
    <name evidence="14" type="primary">POMGNT1_4</name>
    <name evidence="14" type="ORF">SK128_004062</name>
</gene>
<evidence type="ECO:0000256" key="5">
    <source>
        <dbReference type="ARBA" id="ARBA00022679"/>
    </source>
</evidence>
<dbReference type="AlphaFoldDB" id="A0AAN8WA26"/>
<evidence type="ECO:0000256" key="7">
    <source>
        <dbReference type="ARBA" id="ARBA00022723"/>
    </source>
</evidence>
<comment type="similarity">
    <text evidence="3 13">Belongs to the glycosyltransferase 13 family.</text>
</comment>
<evidence type="ECO:0000256" key="6">
    <source>
        <dbReference type="ARBA" id="ARBA00022692"/>
    </source>
</evidence>
<dbReference type="Proteomes" id="UP001381693">
    <property type="component" value="Unassembled WGS sequence"/>
</dbReference>
<evidence type="ECO:0000256" key="4">
    <source>
        <dbReference type="ARBA" id="ARBA00022676"/>
    </source>
</evidence>
<dbReference type="EC" id="2.4.1.101" evidence="13"/>
<evidence type="ECO:0000313" key="15">
    <source>
        <dbReference type="Proteomes" id="UP001381693"/>
    </source>
</evidence>
<name>A0AAN8WA26_HALRR</name>
<dbReference type="GO" id="GO:0000139">
    <property type="term" value="C:Golgi membrane"/>
    <property type="evidence" value="ECO:0007669"/>
    <property type="project" value="UniProtKB-SubCell"/>
</dbReference>